<evidence type="ECO:0000256" key="1">
    <source>
        <dbReference type="SAM" id="MobiDB-lite"/>
    </source>
</evidence>
<organism evidence="2 3">
    <name type="scientific">Steccherinum ochraceum</name>
    <dbReference type="NCBI Taxonomy" id="92696"/>
    <lineage>
        <taxon>Eukaryota</taxon>
        <taxon>Fungi</taxon>
        <taxon>Dikarya</taxon>
        <taxon>Basidiomycota</taxon>
        <taxon>Agaricomycotina</taxon>
        <taxon>Agaricomycetes</taxon>
        <taxon>Polyporales</taxon>
        <taxon>Steccherinaceae</taxon>
        <taxon>Steccherinum</taxon>
    </lineage>
</organism>
<accession>A0A4R0RSX5</accession>
<dbReference type="Proteomes" id="UP000292702">
    <property type="component" value="Unassembled WGS sequence"/>
</dbReference>
<evidence type="ECO:0000313" key="2">
    <source>
        <dbReference type="EMBL" id="TCD65604.1"/>
    </source>
</evidence>
<reference evidence="2 3" key="1">
    <citation type="submission" date="2018-11" db="EMBL/GenBank/DDBJ databases">
        <title>Genome assembly of Steccherinum ochraceum LE-BIN_3174, the white-rot fungus of the Steccherinaceae family (The Residual Polyporoid clade, Polyporales, Basidiomycota).</title>
        <authorList>
            <person name="Fedorova T.V."/>
            <person name="Glazunova O.A."/>
            <person name="Landesman E.O."/>
            <person name="Moiseenko K.V."/>
            <person name="Psurtseva N.V."/>
            <person name="Savinova O.S."/>
            <person name="Shakhova N.V."/>
            <person name="Tyazhelova T.V."/>
            <person name="Vasina D.V."/>
        </authorList>
    </citation>
    <scope>NUCLEOTIDE SEQUENCE [LARGE SCALE GENOMIC DNA]</scope>
    <source>
        <strain evidence="2 3">LE-BIN_3174</strain>
    </source>
</reference>
<sequence length="414" mass="47793">MPLSILGVLPVPLEVMFIFKENISRADLATHVHFYKAFPLLSPELYGSRKKQRAFWESVCLLNGLGVLDNVEFQWPGSRRPVTPSSTNWKKVAFNCIDLCGSCDHPACGIVQLERNGAQSPILIRYLIDLLYSAQSLSKWRSLGWVEGACWKDVEILGQEDLDHEAFQAEPYADCHHEEYIHTSSVFKYLRFERDNCEERIFSPPIRNVDCRIYTSRRPSNDAWLYHPGRKIQEPAKQRLADHPIAARSFAILPVMRWIQFTQEEMEEHSNDYGITVWGVQSALRDSFHWPLSRDGIEDKLDGYFYSGDGPYRDIAELAKLIMGLSRGFCTPRTFMHYFPQLSFCNNIPDPSSPLRGLQISGWDNLPGPHFVLQHYESTFDAEEVLTGRRESLRDKIYDSEEEEEDSEEEAEEE</sequence>
<name>A0A4R0RSX5_9APHY</name>
<evidence type="ECO:0000313" key="3">
    <source>
        <dbReference type="Proteomes" id="UP000292702"/>
    </source>
</evidence>
<feature type="compositionally biased region" description="Acidic residues" evidence="1">
    <location>
        <begin position="400"/>
        <end position="414"/>
    </location>
</feature>
<comment type="caution">
    <text evidence="2">The sequence shown here is derived from an EMBL/GenBank/DDBJ whole genome shotgun (WGS) entry which is preliminary data.</text>
</comment>
<feature type="region of interest" description="Disordered" evidence="1">
    <location>
        <begin position="391"/>
        <end position="414"/>
    </location>
</feature>
<proteinExistence type="predicted"/>
<dbReference type="AlphaFoldDB" id="A0A4R0RSX5"/>
<protein>
    <submittedName>
        <fullName evidence="2">Uncharacterized protein</fullName>
    </submittedName>
</protein>
<gene>
    <name evidence="2" type="ORF">EIP91_002451</name>
</gene>
<keyword evidence="3" id="KW-1185">Reference proteome</keyword>
<dbReference type="EMBL" id="RWJN01000172">
    <property type="protein sequence ID" value="TCD65604.1"/>
    <property type="molecule type" value="Genomic_DNA"/>
</dbReference>